<evidence type="ECO:0000313" key="4">
    <source>
        <dbReference type="EMBL" id="WDG07024.1"/>
    </source>
</evidence>
<reference evidence="4" key="1">
    <citation type="submission" date="2023-02" db="EMBL/GenBank/DDBJ databases">
        <title>Isolation, identification, and genome analysis of Vibrio campbellii in the Penaeus vannamei larvae stage.</title>
        <authorList>
            <person name="Huang T."/>
            <person name="Zhang B."/>
        </authorList>
    </citation>
    <scope>NUCLEOTIDE SEQUENCE</scope>
    <source>
        <strain evidence="4">20220413_1</strain>
    </source>
</reference>
<sequence length="123" mass="13936">MPINIEFHAGSLSLIVDKRSNKKSPPVRLPLTRSEFLVLKALVINSGIHLSKEHLFRTGWPDSYVGSNSLPMAIMSLRKKLHLIGDFWEISTIQRHGYSLNIAVFYRTTKINVTYQGEADIAE</sequence>
<proteinExistence type="predicted"/>
<evidence type="ECO:0000256" key="2">
    <source>
        <dbReference type="PROSITE-ProRule" id="PRU01091"/>
    </source>
</evidence>
<dbReference type="GO" id="GO:0006355">
    <property type="term" value="P:regulation of DNA-templated transcription"/>
    <property type="evidence" value="ECO:0007669"/>
    <property type="project" value="InterPro"/>
</dbReference>
<dbReference type="GO" id="GO:0000160">
    <property type="term" value="P:phosphorelay signal transduction system"/>
    <property type="evidence" value="ECO:0007669"/>
    <property type="project" value="InterPro"/>
</dbReference>
<name>A0AAQ2XXD2_9VIBR</name>
<dbReference type="Pfam" id="PF00486">
    <property type="entry name" value="Trans_reg_C"/>
    <property type="match status" value="1"/>
</dbReference>
<feature type="DNA-binding region" description="OmpR/PhoB-type" evidence="2">
    <location>
        <begin position="4"/>
        <end position="102"/>
    </location>
</feature>
<evidence type="ECO:0000259" key="3">
    <source>
        <dbReference type="PROSITE" id="PS51755"/>
    </source>
</evidence>
<evidence type="ECO:0000313" key="5">
    <source>
        <dbReference type="Proteomes" id="UP001219537"/>
    </source>
</evidence>
<dbReference type="InterPro" id="IPR016032">
    <property type="entry name" value="Sig_transdc_resp-reg_C-effctor"/>
</dbReference>
<accession>A0AAQ2XXD2</accession>
<evidence type="ECO:0000256" key="1">
    <source>
        <dbReference type="ARBA" id="ARBA00023125"/>
    </source>
</evidence>
<dbReference type="Proteomes" id="UP001219537">
    <property type="component" value="Chromosome 1"/>
</dbReference>
<dbReference type="Gene3D" id="1.10.10.10">
    <property type="entry name" value="Winged helix-like DNA-binding domain superfamily/Winged helix DNA-binding domain"/>
    <property type="match status" value="1"/>
</dbReference>
<dbReference type="AlphaFoldDB" id="A0AAQ2XXD2"/>
<dbReference type="CDD" id="cd00383">
    <property type="entry name" value="trans_reg_C"/>
    <property type="match status" value="1"/>
</dbReference>
<gene>
    <name evidence="4" type="ORF">PUN50_09710</name>
</gene>
<dbReference type="EMBL" id="CP117988">
    <property type="protein sequence ID" value="WDG07024.1"/>
    <property type="molecule type" value="Genomic_DNA"/>
</dbReference>
<dbReference type="SMART" id="SM00862">
    <property type="entry name" value="Trans_reg_C"/>
    <property type="match status" value="1"/>
</dbReference>
<protein>
    <submittedName>
        <fullName evidence="4">Helix-turn-helix domain-containing protein</fullName>
    </submittedName>
</protein>
<dbReference type="InterPro" id="IPR001867">
    <property type="entry name" value="OmpR/PhoB-type_DNA-bd"/>
</dbReference>
<dbReference type="PROSITE" id="PS51755">
    <property type="entry name" value="OMPR_PHOB"/>
    <property type="match status" value="1"/>
</dbReference>
<feature type="domain" description="OmpR/PhoB-type" evidence="3">
    <location>
        <begin position="4"/>
        <end position="102"/>
    </location>
</feature>
<dbReference type="SUPFAM" id="SSF46894">
    <property type="entry name" value="C-terminal effector domain of the bipartite response regulators"/>
    <property type="match status" value="1"/>
</dbReference>
<dbReference type="RefSeq" id="WP_274290262.1">
    <property type="nucleotide sequence ID" value="NZ_CP117988.1"/>
</dbReference>
<dbReference type="GO" id="GO:0003677">
    <property type="term" value="F:DNA binding"/>
    <property type="evidence" value="ECO:0007669"/>
    <property type="project" value="UniProtKB-UniRule"/>
</dbReference>
<dbReference type="InterPro" id="IPR036388">
    <property type="entry name" value="WH-like_DNA-bd_sf"/>
</dbReference>
<organism evidence="4 5">
    <name type="scientific">Vibrio campbellii</name>
    <dbReference type="NCBI Taxonomy" id="680"/>
    <lineage>
        <taxon>Bacteria</taxon>
        <taxon>Pseudomonadati</taxon>
        <taxon>Pseudomonadota</taxon>
        <taxon>Gammaproteobacteria</taxon>
        <taxon>Vibrionales</taxon>
        <taxon>Vibrionaceae</taxon>
        <taxon>Vibrio</taxon>
    </lineage>
</organism>
<keyword evidence="1 2" id="KW-0238">DNA-binding</keyword>